<name>A0AAV0UZ01_9STRA</name>
<dbReference type="Proteomes" id="UP001162029">
    <property type="component" value="Unassembled WGS sequence"/>
</dbReference>
<reference evidence="1" key="1">
    <citation type="submission" date="2022-12" db="EMBL/GenBank/DDBJ databases">
        <authorList>
            <person name="Webb A."/>
        </authorList>
    </citation>
    <scope>NUCLEOTIDE SEQUENCE</scope>
    <source>
        <strain evidence="1">Pd1</strain>
    </source>
</reference>
<evidence type="ECO:0000313" key="1">
    <source>
        <dbReference type="EMBL" id="CAI5742082.1"/>
    </source>
</evidence>
<evidence type="ECO:0000313" key="2">
    <source>
        <dbReference type="Proteomes" id="UP001162029"/>
    </source>
</evidence>
<dbReference type="AlphaFoldDB" id="A0AAV0UZ01"/>
<sequence>MAHTGAPYDDSSSTESEYYFDLYEELEEKEAAHALVHGYDASVMQKSLIESQPRRKEDTCGLQELPVGRKRIWGDLITTKGQ</sequence>
<gene>
    <name evidence="1" type="ORF">PDE001_LOCUS8102</name>
</gene>
<organism evidence="1 2">
    <name type="scientific">Peronospora destructor</name>
    <dbReference type="NCBI Taxonomy" id="86335"/>
    <lineage>
        <taxon>Eukaryota</taxon>
        <taxon>Sar</taxon>
        <taxon>Stramenopiles</taxon>
        <taxon>Oomycota</taxon>
        <taxon>Peronosporomycetes</taxon>
        <taxon>Peronosporales</taxon>
        <taxon>Peronosporaceae</taxon>
        <taxon>Peronospora</taxon>
    </lineage>
</organism>
<protein>
    <submittedName>
        <fullName evidence="1">Uncharacterized protein</fullName>
    </submittedName>
</protein>
<accession>A0AAV0UZ01</accession>
<dbReference type="EMBL" id="CANTFM010001639">
    <property type="protein sequence ID" value="CAI5742082.1"/>
    <property type="molecule type" value="Genomic_DNA"/>
</dbReference>
<keyword evidence="2" id="KW-1185">Reference proteome</keyword>
<proteinExistence type="predicted"/>
<comment type="caution">
    <text evidence="1">The sequence shown here is derived from an EMBL/GenBank/DDBJ whole genome shotgun (WGS) entry which is preliminary data.</text>
</comment>